<protein>
    <submittedName>
        <fullName evidence="2">Uncharacterized protein</fullName>
    </submittedName>
</protein>
<feature type="compositionally biased region" description="Basic and acidic residues" evidence="1">
    <location>
        <begin position="118"/>
        <end position="142"/>
    </location>
</feature>
<dbReference type="EMBL" id="CAUYUJ010003091">
    <property type="protein sequence ID" value="CAK0803795.1"/>
    <property type="molecule type" value="Genomic_DNA"/>
</dbReference>
<name>A0ABN9QCZ2_9DINO</name>
<sequence length="372" mass="38713">MAWGRREPSTEGPPPKLAESPGQALPLRGLVAQWREAGAPGGEEEPALAAAGPEPTAEGGAGPAPAAAAGRGPVPRIGSTSSAGSPPGRSLKAAGPPSQESPDDAERNEQLVQAFARSEAEDGRRAEPGAPRDARRPADLQGRRAIQQAEARAVADDEAKAEAKRVHEARRAKAEEELRRQEALLRGEDPDPDAVSVPTARPDGSPLPPLPPAAAGRVASAEGAGRRLARSGPATEGCRRCRTPRALGPTAPRAATRLRRPPPRPQPARRASSGAARRRGRCAAAADRLAPRLPGLCSVSACLCVSPSCVTLWGLSFPLASAWASLWSPSLWSMGPLSPPLSLFVSLSLSPSRSLSLDPRSRSHLDLRIALL</sequence>
<feature type="compositionally biased region" description="Basic and acidic residues" evidence="1">
    <location>
        <begin position="153"/>
        <end position="189"/>
    </location>
</feature>
<keyword evidence="3" id="KW-1185">Reference proteome</keyword>
<feature type="compositionally biased region" description="Low complexity" evidence="1">
    <location>
        <begin position="213"/>
        <end position="223"/>
    </location>
</feature>
<reference evidence="2" key="1">
    <citation type="submission" date="2023-10" db="EMBL/GenBank/DDBJ databases">
        <authorList>
            <person name="Chen Y."/>
            <person name="Shah S."/>
            <person name="Dougan E. K."/>
            <person name="Thang M."/>
            <person name="Chan C."/>
        </authorList>
    </citation>
    <scope>NUCLEOTIDE SEQUENCE [LARGE SCALE GENOMIC DNA]</scope>
</reference>
<organism evidence="2 3">
    <name type="scientific">Prorocentrum cordatum</name>
    <dbReference type="NCBI Taxonomy" id="2364126"/>
    <lineage>
        <taxon>Eukaryota</taxon>
        <taxon>Sar</taxon>
        <taxon>Alveolata</taxon>
        <taxon>Dinophyceae</taxon>
        <taxon>Prorocentrales</taxon>
        <taxon>Prorocentraceae</taxon>
        <taxon>Prorocentrum</taxon>
    </lineage>
</organism>
<feature type="region of interest" description="Disordered" evidence="1">
    <location>
        <begin position="1"/>
        <end position="278"/>
    </location>
</feature>
<evidence type="ECO:0000313" key="3">
    <source>
        <dbReference type="Proteomes" id="UP001189429"/>
    </source>
</evidence>
<evidence type="ECO:0000313" key="2">
    <source>
        <dbReference type="EMBL" id="CAK0803795.1"/>
    </source>
</evidence>
<dbReference type="Proteomes" id="UP001189429">
    <property type="component" value="Unassembled WGS sequence"/>
</dbReference>
<comment type="caution">
    <text evidence="2">The sequence shown here is derived from an EMBL/GenBank/DDBJ whole genome shotgun (WGS) entry which is preliminary data.</text>
</comment>
<proteinExistence type="predicted"/>
<accession>A0ABN9QCZ2</accession>
<evidence type="ECO:0000256" key="1">
    <source>
        <dbReference type="SAM" id="MobiDB-lite"/>
    </source>
</evidence>
<feature type="compositionally biased region" description="Low complexity" evidence="1">
    <location>
        <begin position="47"/>
        <end position="73"/>
    </location>
</feature>
<gene>
    <name evidence="2" type="ORF">PCOR1329_LOCUS10834</name>
</gene>